<keyword evidence="2" id="KW-0328">Glycosyltransferase</keyword>
<evidence type="ECO:0000259" key="5">
    <source>
        <dbReference type="Pfam" id="PF00535"/>
    </source>
</evidence>
<dbReference type="EMBL" id="CP022987">
    <property type="protein sequence ID" value="QAA95129.1"/>
    <property type="molecule type" value="Genomic_DNA"/>
</dbReference>
<keyword evidence="3 6" id="KW-0808">Transferase</keyword>
<proteinExistence type="inferred from homology"/>
<protein>
    <submittedName>
        <fullName evidence="6">Glycosyl transferase family 2</fullName>
    </submittedName>
</protein>
<dbReference type="InterPro" id="IPR001173">
    <property type="entry name" value="Glyco_trans_2-like"/>
</dbReference>
<keyword evidence="4" id="KW-1133">Transmembrane helix</keyword>
<feature type="transmembrane region" description="Helical" evidence="4">
    <location>
        <begin position="297"/>
        <end position="317"/>
    </location>
</feature>
<dbReference type="RefSeq" id="WP_128356118.1">
    <property type="nucleotide sequence ID" value="NZ_CP022987.1"/>
</dbReference>
<reference evidence="6 7" key="1">
    <citation type="submission" date="2017-08" db="EMBL/GenBank/DDBJ databases">
        <authorList>
            <person name="Park S.-J."/>
            <person name="Kim H."/>
        </authorList>
    </citation>
    <scope>NUCLEOTIDE SEQUENCE [LARGE SCALE GENOMIC DNA]</scope>
    <source>
        <strain evidence="7">ye3</strain>
    </source>
</reference>
<evidence type="ECO:0000256" key="2">
    <source>
        <dbReference type="ARBA" id="ARBA00022676"/>
    </source>
</evidence>
<dbReference type="SUPFAM" id="SSF53448">
    <property type="entry name" value="Nucleotide-diphospho-sugar transferases"/>
    <property type="match status" value="1"/>
</dbReference>
<evidence type="ECO:0000256" key="3">
    <source>
        <dbReference type="ARBA" id="ARBA00022679"/>
    </source>
</evidence>
<name>A0A410GFT2_9BURK</name>
<feature type="domain" description="Glycosyltransferase 2-like" evidence="5">
    <location>
        <begin position="9"/>
        <end position="140"/>
    </location>
</feature>
<dbReference type="KEGG" id="pus:CKA81_15625"/>
<feature type="transmembrane region" description="Helical" evidence="4">
    <location>
        <begin position="268"/>
        <end position="285"/>
    </location>
</feature>
<keyword evidence="4" id="KW-0812">Transmembrane</keyword>
<evidence type="ECO:0000256" key="1">
    <source>
        <dbReference type="ARBA" id="ARBA00006739"/>
    </source>
</evidence>
<keyword evidence="4" id="KW-0472">Membrane</keyword>
<dbReference type="PANTHER" id="PTHR43179:SF12">
    <property type="entry name" value="GALACTOFURANOSYLTRANSFERASE GLFT2"/>
    <property type="match status" value="1"/>
</dbReference>
<gene>
    <name evidence="6" type="ORF">CKA81_15625</name>
</gene>
<dbReference type="Gene3D" id="3.90.550.10">
    <property type="entry name" value="Spore Coat Polysaccharide Biosynthesis Protein SpsA, Chain A"/>
    <property type="match status" value="1"/>
</dbReference>
<dbReference type="InterPro" id="IPR029044">
    <property type="entry name" value="Nucleotide-diphossugar_trans"/>
</dbReference>
<evidence type="ECO:0000313" key="7">
    <source>
        <dbReference type="Proteomes" id="UP000283474"/>
    </source>
</evidence>
<comment type="similarity">
    <text evidence="1">Belongs to the glycosyltransferase 2 family.</text>
</comment>
<feature type="transmembrane region" description="Helical" evidence="4">
    <location>
        <begin position="244"/>
        <end position="262"/>
    </location>
</feature>
<dbReference type="AlphaFoldDB" id="A0A410GFT2"/>
<dbReference type="Pfam" id="PF00535">
    <property type="entry name" value="Glycos_transf_2"/>
    <property type="match status" value="1"/>
</dbReference>
<evidence type="ECO:0000256" key="4">
    <source>
        <dbReference type="SAM" id="Phobius"/>
    </source>
</evidence>
<dbReference type="OrthoDB" id="9781367at2"/>
<organism evidence="6 7">
    <name type="scientific">Pollutimonas thiosulfatoxidans</name>
    <dbReference type="NCBI Taxonomy" id="2028345"/>
    <lineage>
        <taxon>Bacteria</taxon>
        <taxon>Pseudomonadati</taxon>
        <taxon>Pseudomonadota</taxon>
        <taxon>Betaproteobacteria</taxon>
        <taxon>Burkholderiales</taxon>
        <taxon>Alcaligenaceae</taxon>
        <taxon>Pollutimonas</taxon>
    </lineage>
</organism>
<dbReference type="Proteomes" id="UP000283474">
    <property type="component" value="Chromosome"/>
</dbReference>
<evidence type="ECO:0000313" key="6">
    <source>
        <dbReference type="EMBL" id="QAA95129.1"/>
    </source>
</evidence>
<keyword evidence="7" id="KW-1185">Reference proteome</keyword>
<dbReference type="GO" id="GO:0016757">
    <property type="term" value="F:glycosyltransferase activity"/>
    <property type="evidence" value="ECO:0007669"/>
    <property type="project" value="UniProtKB-KW"/>
</dbReference>
<sequence length="327" mass="36160">MSAPVPVISVVVPTYQRPDLLERCLAALLKQTLARDAYEIIVCDDGPSRAAQDLAEAANERTEGRPQVRYFPVTRTQGPAGARNVGWQAARAELIAFTDDDTVPEPAWLEAGVQAMASGVEAAAGRIVMPLPERATDYERDAARLGEAEFATANVFVRRSALASVGGFDERYTQAWREDSDLHFSLLERGYTIVPAPGAVVIHPLRSARFAASISSQKKVMYDVLLYRNHPRLYRERIRRTPPWLYTAVTATLLAGVCSVLAGWQSLGFASLLVWAVLTLLFFFRRLRLSAFTLRNVGELLVSSLVIPPLSLFWRVVGARRFGLAFP</sequence>
<dbReference type="PANTHER" id="PTHR43179">
    <property type="entry name" value="RHAMNOSYLTRANSFERASE WBBL"/>
    <property type="match status" value="1"/>
</dbReference>
<accession>A0A410GFT2</accession>